<dbReference type="WBParaSite" id="RSKR_0000631600.1">
    <property type="protein sequence ID" value="RSKR_0000631600.1"/>
    <property type="gene ID" value="RSKR_0000631600"/>
</dbReference>
<accession>A0AC35U0E3</accession>
<proteinExistence type="predicted"/>
<sequence length="355" mass="39652">MAQDSDNIRSPTNYADSSPSSIGAIHTRTQTNRSGNSATFYQSSLPVPANIAVKSKFDAEFRRFLIHLEGGKAMPYNDLRKLLEDMHFLQDIPFTICYTSTSGDILPITNDENFRKSYESAKPCLRILIQRKGESWEEKYGYGTESMDRKKKGLSTILPVSQKPQRSILISNPEDFRQVSAIIDVDIIPDTQRRVRLCKHGSDRPLGFFIREGDSMRLSNQGVRKVKSIFISKLLQGGLAESTGLLAINDEILEVNGISVDGKTLDQVTDMMVANAGNLIITVKPANQSSLNRNPSGNISHRTNSNSSFSVGEMHESRNNKTGEYIIKHKKTRRTEDDSDSSDGEMYDINSSHHS</sequence>
<evidence type="ECO:0000313" key="2">
    <source>
        <dbReference type="WBParaSite" id="RSKR_0000631600.1"/>
    </source>
</evidence>
<name>A0AC35U0E3_9BILA</name>
<protein>
    <submittedName>
        <fullName evidence="2">Partitioning defective 6 homolog beta</fullName>
    </submittedName>
</protein>
<organism evidence="1 2">
    <name type="scientific">Rhabditophanes sp. KR3021</name>
    <dbReference type="NCBI Taxonomy" id="114890"/>
    <lineage>
        <taxon>Eukaryota</taxon>
        <taxon>Metazoa</taxon>
        <taxon>Ecdysozoa</taxon>
        <taxon>Nematoda</taxon>
        <taxon>Chromadorea</taxon>
        <taxon>Rhabditida</taxon>
        <taxon>Tylenchina</taxon>
        <taxon>Panagrolaimomorpha</taxon>
        <taxon>Strongyloidoidea</taxon>
        <taxon>Alloionematidae</taxon>
        <taxon>Rhabditophanes</taxon>
    </lineage>
</organism>
<reference evidence="2" key="1">
    <citation type="submission" date="2016-11" db="UniProtKB">
        <authorList>
            <consortium name="WormBaseParasite"/>
        </authorList>
    </citation>
    <scope>IDENTIFICATION</scope>
    <source>
        <strain evidence="2">KR3021</strain>
    </source>
</reference>
<evidence type="ECO:0000313" key="1">
    <source>
        <dbReference type="Proteomes" id="UP000095286"/>
    </source>
</evidence>
<dbReference type="Proteomes" id="UP000095286">
    <property type="component" value="Unplaced"/>
</dbReference>